<keyword evidence="1" id="KW-1133">Transmembrane helix</keyword>
<keyword evidence="3" id="KW-1185">Reference proteome</keyword>
<name>A0A5Q2RIJ2_9ACTN</name>
<keyword evidence="1" id="KW-0812">Transmembrane</keyword>
<keyword evidence="1" id="KW-0472">Membrane</keyword>
<evidence type="ECO:0008006" key="4">
    <source>
        <dbReference type="Google" id="ProtNLM"/>
    </source>
</evidence>
<accession>A0A5Q2RIJ2</accession>
<feature type="transmembrane region" description="Helical" evidence="1">
    <location>
        <begin position="45"/>
        <end position="62"/>
    </location>
</feature>
<dbReference type="AlphaFoldDB" id="A0A5Q2RIJ2"/>
<reference evidence="2 3" key="1">
    <citation type="submission" date="2019-11" db="EMBL/GenBank/DDBJ databases">
        <authorList>
            <person name="He Y."/>
        </authorList>
    </citation>
    <scope>NUCLEOTIDE SEQUENCE [LARGE SCALE GENOMIC DNA]</scope>
    <source>
        <strain evidence="2 3">SCSIO 58843</strain>
    </source>
</reference>
<sequence length="160" mass="17829">MLLWFVGVGFVAVVLVFKSPALDYRLVAAGSVLPLVEVIPGWPPLLHTLLGAVAVLALTMLLTRGRRLARRRWLGLAIGVFVHIVLDGAWTNTELFWWPAFGLDLPDPALPTFGRGVAGLLLEVLGALALVWSWRQFRLDDPERRDLLLRHGRLDRDLVP</sequence>
<organism evidence="2 3">
    <name type="scientific">Actinomarinicola tropica</name>
    <dbReference type="NCBI Taxonomy" id="2789776"/>
    <lineage>
        <taxon>Bacteria</taxon>
        <taxon>Bacillati</taxon>
        <taxon>Actinomycetota</taxon>
        <taxon>Acidimicrobiia</taxon>
        <taxon>Acidimicrobiales</taxon>
        <taxon>Iamiaceae</taxon>
        <taxon>Actinomarinicola</taxon>
    </lineage>
</organism>
<evidence type="ECO:0000313" key="3">
    <source>
        <dbReference type="Proteomes" id="UP000334019"/>
    </source>
</evidence>
<dbReference type="Proteomes" id="UP000334019">
    <property type="component" value="Chromosome"/>
</dbReference>
<evidence type="ECO:0000313" key="2">
    <source>
        <dbReference type="EMBL" id="QGG95613.1"/>
    </source>
</evidence>
<feature type="transmembrane region" description="Helical" evidence="1">
    <location>
        <begin position="113"/>
        <end position="134"/>
    </location>
</feature>
<feature type="transmembrane region" description="Helical" evidence="1">
    <location>
        <begin position="74"/>
        <end position="93"/>
    </location>
</feature>
<dbReference type="KEGG" id="atq:GH723_11180"/>
<evidence type="ECO:0000256" key="1">
    <source>
        <dbReference type="SAM" id="Phobius"/>
    </source>
</evidence>
<proteinExistence type="predicted"/>
<dbReference type="EMBL" id="CP045851">
    <property type="protein sequence ID" value="QGG95613.1"/>
    <property type="molecule type" value="Genomic_DNA"/>
</dbReference>
<protein>
    <recommendedName>
        <fullName evidence="4">Metal-dependent hydrolase</fullName>
    </recommendedName>
</protein>
<gene>
    <name evidence="2" type="ORF">GH723_11180</name>
</gene>
<dbReference type="RefSeq" id="WP_153759720.1">
    <property type="nucleotide sequence ID" value="NZ_CP045851.1"/>
</dbReference>